<dbReference type="AlphaFoldDB" id="G0J308"/>
<dbReference type="Proteomes" id="UP000001635">
    <property type="component" value="Chromosome"/>
</dbReference>
<organism evidence="1 2">
    <name type="scientific">Cyclobacterium marinum (strain ATCC 25205 / DSM 745 / LMG 13164 / NCIMB 1802)</name>
    <name type="common">Flectobacillus marinus</name>
    <dbReference type="NCBI Taxonomy" id="880070"/>
    <lineage>
        <taxon>Bacteria</taxon>
        <taxon>Pseudomonadati</taxon>
        <taxon>Bacteroidota</taxon>
        <taxon>Cytophagia</taxon>
        <taxon>Cytophagales</taxon>
        <taxon>Cyclobacteriaceae</taxon>
        <taxon>Cyclobacterium</taxon>
    </lineage>
</organism>
<reference evidence="2" key="1">
    <citation type="submission" date="2011-07" db="EMBL/GenBank/DDBJ databases">
        <title>The complete genome of Cyclobacterium marinum DSM 745.</title>
        <authorList>
            <person name="Lucas S."/>
            <person name="Han J."/>
            <person name="Lapidus A."/>
            <person name="Bruce D."/>
            <person name="Goodwin L."/>
            <person name="Pitluck S."/>
            <person name="Peters L."/>
            <person name="Kyrpides N."/>
            <person name="Mavromatis K."/>
            <person name="Ivanova N."/>
            <person name="Ovchinnikova G."/>
            <person name="Chertkov O."/>
            <person name="Detter J.C."/>
            <person name="Tapia R."/>
            <person name="Han C."/>
            <person name="Land M."/>
            <person name="Hauser L."/>
            <person name="Markowitz V."/>
            <person name="Cheng J.-F."/>
            <person name="Hugenholtz P."/>
            <person name="Woyke T."/>
            <person name="Wu D."/>
            <person name="Tindall B."/>
            <person name="Schuetze A."/>
            <person name="Brambilla E."/>
            <person name="Klenk H.-P."/>
            <person name="Eisen J.A."/>
        </authorList>
    </citation>
    <scope>NUCLEOTIDE SEQUENCE [LARGE SCALE GENOMIC DNA]</scope>
    <source>
        <strain evidence="2">ATCC 25205 / DSM 745 / LMG 13164 / NCIMB 1802</strain>
    </source>
</reference>
<accession>G0J308</accession>
<keyword evidence="2" id="KW-1185">Reference proteome</keyword>
<dbReference type="EMBL" id="CP002955">
    <property type="protein sequence ID" value="AEL28304.1"/>
    <property type="molecule type" value="Genomic_DNA"/>
</dbReference>
<dbReference type="HOGENOM" id="CLU_2681565_0_0_10"/>
<proteinExistence type="predicted"/>
<gene>
    <name evidence="1" type="ordered locus">Cycma_4618</name>
</gene>
<name>G0J308_CYCMS</name>
<dbReference type="KEGG" id="cmr:Cycma_4618"/>
<protein>
    <submittedName>
        <fullName evidence="1">Uncharacterized protein</fullName>
    </submittedName>
</protein>
<evidence type="ECO:0000313" key="1">
    <source>
        <dbReference type="EMBL" id="AEL28304.1"/>
    </source>
</evidence>
<sequence length="74" mass="8829">MEYVEPKPQTVNNINNLHTITQKVVLLYKKYIFNLNSVNNSVIIGNKLKNDIKIENKRVYDCSHKFNSFNYYFL</sequence>
<evidence type="ECO:0000313" key="2">
    <source>
        <dbReference type="Proteomes" id="UP000001635"/>
    </source>
</evidence>